<reference evidence="2 3" key="1">
    <citation type="submission" date="2023-08" db="EMBL/GenBank/DDBJ databases">
        <title>Transcriptome Analysis of Halomonas alkalicola CICC 11012s to Identify the Genes Involved in Alkaline Tolerances.</title>
        <authorList>
            <person name="Zhai L."/>
        </authorList>
    </citation>
    <scope>NUCLEOTIDE SEQUENCE [LARGE SCALE GENOMIC DNA]</scope>
    <source>
        <strain evidence="2 3">CICC 11012s</strain>
    </source>
</reference>
<dbReference type="EMBL" id="CP131913">
    <property type="protein sequence ID" value="WLI72772.1"/>
    <property type="molecule type" value="Genomic_DNA"/>
</dbReference>
<accession>A0ABY9H2R9</accession>
<name>A0ABY9H2R9_9GAMM</name>
<evidence type="ECO:0000313" key="3">
    <source>
        <dbReference type="Proteomes" id="UP001235344"/>
    </source>
</evidence>
<dbReference type="Pfam" id="PF09361">
    <property type="entry name" value="Phasin_2"/>
    <property type="match status" value="1"/>
</dbReference>
<sequence>MTKATTQKATEQFEGLFVAPARAYGSLTLEYYEKLMAAQMEAARTYTDLGLAQARAWVDARDVEGFKKTMEGQQKAAQDLGERMKADAEKVNALGQDFLQKSQKLVEESMKSATAAAK</sequence>
<keyword evidence="3" id="KW-1185">Reference proteome</keyword>
<dbReference type="Proteomes" id="UP001235344">
    <property type="component" value="Chromosome"/>
</dbReference>
<evidence type="ECO:0000259" key="1">
    <source>
        <dbReference type="Pfam" id="PF09361"/>
    </source>
</evidence>
<feature type="domain" description="Phasin" evidence="1">
    <location>
        <begin position="18"/>
        <end position="109"/>
    </location>
</feature>
<dbReference type="RefSeq" id="WP_305499815.1">
    <property type="nucleotide sequence ID" value="NZ_CP131913.1"/>
</dbReference>
<gene>
    <name evidence="2" type="ORF">B6N23_13540</name>
</gene>
<protein>
    <submittedName>
        <fullName evidence="2">Phasin family protein</fullName>
    </submittedName>
</protein>
<dbReference type="InterPro" id="IPR018968">
    <property type="entry name" value="Phasin"/>
</dbReference>
<proteinExistence type="predicted"/>
<evidence type="ECO:0000313" key="2">
    <source>
        <dbReference type="EMBL" id="WLI72772.1"/>
    </source>
</evidence>
<organism evidence="2 3">
    <name type="scientific">Halomonas alkalicola</name>
    <dbReference type="NCBI Taxonomy" id="1930622"/>
    <lineage>
        <taxon>Bacteria</taxon>
        <taxon>Pseudomonadati</taxon>
        <taxon>Pseudomonadota</taxon>
        <taxon>Gammaproteobacteria</taxon>
        <taxon>Oceanospirillales</taxon>
        <taxon>Halomonadaceae</taxon>
        <taxon>Halomonas</taxon>
    </lineage>
</organism>